<dbReference type="GO" id="GO:0061024">
    <property type="term" value="P:membrane organization"/>
    <property type="evidence" value="ECO:0007669"/>
    <property type="project" value="InterPro"/>
</dbReference>
<dbReference type="InterPro" id="IPR007543">
    <property type="entry name" value="LptD_C"/>
</dbReference>
<dbReference type="InterPro" id="IPR045659">
    <property type="entry name" value="LptD_2"/>
</dbReference>
<proteinExistence type="inferred from homology"/>
<dbReference type="EMBL" id="MN079219">
    <property type="protein sequence ID" value="QEA07249.1"/>
    <property type="molecule type" value="Genomic_DNA"/>
</dbReference>
<dbReference type="Pfam" id="PF04453">
    <property type="entry name" value="LptD"/>
    <property type="match status" value="1"/>
</dbReference>
<dbReference type="InterPro" id="IPR020889">
    <property type="entry name" value="LipoPS_assembly_LptD"/>
</dbReference>
<dbReference type="GO" id="GO:1990351">
    <property type="term" value="C:transporter complex"/>
    <property type="evidence" value="ECO:0007669"/>
    <property type="project" value="TreeGrafter"/>
</dbReference>
<reference evidence="4" key="1">
    <citation type="submission" date="2019-06" db="EMBL/GenBank/DDBJ databases">
        <authorList>
            <person name="Murdoch R.W."/>
            <person name="Fathepure B."/>
        </authorList>
    </citation>
    <scope>NUCLEOTIDE SEQUENCE</scope>
</reference>
<dbReference type="HAMAP" id="MF_01411">
    <property type="entry name" value="LPS_assembly_LptD"/>
    <property type="match status" value="1"/>
</dbReference>
<evidence type="ECO:0000259" key="2">
    <source>
        <dbReference type="Pfam" id="PF04453"/>
    </source>
</evidence>
<organism evidence="4">
    <name type="scientific">uncultured organism</name>
    <dbReference type="NCBI Taxonomy" id="155900"/>
    <lineage>
        <taxon>unclassified sequences</taxon>
        <taxon>environmental samples</taxon>
    </lineage>
</organism>
<dbReference type="AlphaFoldDB" id="A0A5B8RDZ2"/>
<feature type="domain" description="LptD C-terminal" evidence="2">
    <location>
        <begin position="294"/>
        <end position="665"/>
    </location>
</feature>
<dbReference type="PANTHER" id="PTHR30189">
    <property type="entry name" value="LPS-ASSEMBLY PROTEIN"/>
    <property type="match status" value="1"/>
</dbReference>
<protein>
    <submittedName>
        <fullName evidence="4">LPS-assembly protein LptD</fullName>
    </submittedName>
</protein>
<name>A0A5B8RDZ2_9ZZZZ</name>
<dbReference type="GO" id="GO:0015920">
    <property type="term" value="P:lipopolysaccharide transport"/>
    <property type="evidence" value="ECO:0007669"/>
    <property type="project" value="InterPro"/>
</dbReference>
<accession>A0A5B8RDZ2</accession>
<gene>
    <name evidence="4" type="primary">lptD</name>
    <name evidence="4" type="ORF">KBTEX_03598</name>
</gene>
<feature type="domain" description="LPS-assembly protein LptD central" evidence="3">
    <location>
        <begin position="194"/>
        <end position="273"/>
    </location>
</feature>
<feature type="region of interest" description="Disordered" evidence="1">
    <location>
        <begin position="37"/>
        <end position="60"/>
    </location>
</feature>
<evidence type="ECO:0000256" key="1">
    <source>
        <dbReference type="SAM" id="MobiDB-lite"/>
    </source>
</evidence>
<dbReference type="PANTHER" id="PTHR30189:SF1">
    <property type="entry name" value="LPS-ASSEMBLY PROTEIN LPTD"/>
    <property type="match status" value="1"/>
</dbReference>
<sequence length="749" mass="84395">MTRKTPLVRLAWITALATLAPSVAGAADGPWALCGPPLTPAPLGDPAKRDDPDTPTEVDAGAVRYDQGRYVLTGGAVIRRADRKVTAERMEYRTDPERVSASGDVHYEEAGAVVTADEARMNLDADTGRFSAVTYRVDAGHLQGDASRAERLGPERARYYDVRLSTCNPGEEVWWLHAGTVTIDQEENQGTATNAWLSVADVPVFYSPWLRFPVGSERLTGFLAPSIGQSSDGGFQVSTPWYWNIAPNRDATITPTYYTKRGLMLGGEFRYLEPWAAGEVHGTYLPNDSAYGDDRWLVQQHHRFAAGKHFSGELEQRRVSDDDYLDDFDTGFNDGDFSSSERNLESYARASWSTEDWQVTADAQDWQTIDPTVSPRNEPYARQPRVSFDYRPLITDMPLDVSFEAEAVDFYHPYPDQRVTGQRFDMKPRLALPLRSLAYHFEPAVSWRYTSYQLDDPDGTSRSPDRSVPIYSVDTGLNFVRDTSWFGHNMTQTLEPRMFYLYVPERNQDDLPTFDTDASDLSYSQLFREERFSGPDRVGDANQLSLGVTSRLLDQNTGRNYLRFSAGQILYFDDREVTLDGSDDTEERSDYFTELRLNLPLGLSSTINYSWDEADFGNHDLYSRVRWNNGGPLLLNVSYRDRSGEGRNPLEQAETSFALSVSPRWSVLGGWNQDLLDKETDERFIGLEYESCCYAIRAVYQATQDNAPGDNLENQILLQFALKGLGGLGDTIPQFFENAVPGYKARPGY</sequence>
<evidence type="ECO:0000259" key="3">
    <source>
        <dbReference type="Pfam" id="PF19838"/>
    </source>
</evidence>
<dbReference type="Gene3D" id="2.60.450.10">
    <property type="entry name" value="Lipopolysaccharide (LPS) transport protein A like domain"/>
    <property type="match status" value="1"/>
</dbReference>
<dbReference type="Pfam" id="PF19838">
    <property type="entry name" value="LptD_2"/>
    <property type="match status" value="1"/>
</dbReference>
<dbReference type="GO" id="GO:0019867">
    <property type="term" value="C:outer membrane"/>
    <property type="evidence" value="ECO:0007669"/>
    <property type="project" value="InterPro"/>
</dbReference>
<dbReference type="InterPro" id="IPR050218">
    <property type="entry name" value="LptD"/>
</dbReference>
<evidence type="ECO:0000313" key="4">
    <source>
        <dbReference type="EMBL" id="QEA07249.1"/>
    </source>
</evidence>